<reference evidence="10 11" key="1">
    <citation type="submission" date="2016-10" db="EMBL/GenBank/DDBJ databases">
        <authorList>
            <person name="de Groot N.N."/>
        </authorList>
    </citation>
    <scope>NUCLEOTIDE SEQUENCE [LARGE SCALE GENOMIC DNA]</scope>
    <source>
        <strain evidence="10 11">DSM 1801</strain>
    </source>
</reference>
<dbReference type="Gene3D" id="3.20.20.70">
    <property type="entry name" value="Aldolase class I"/>
    <property type="match status" value="1"/>
</dbReference>
<evidence type="ECO:0000256" key="8">
    <source>
        <dbReference type="PIRSR" id="PIRSR004762-2"/>
    </source>
</evidence>
<dbReference type="InterPro" id="IPR006638">
    <property type="entry name" value="Elp3/MiaA/NifB-like_rSAM"/>
</dbReference>
<keyword evidence="5 7" id="KW-0411">Iron-sulfur</keyword>
<dbReference type="SUPFAM" id="SSF102114">
    <property type="entry name" value="Radical SAM enzymes"/>
    <property type="match status" value="1"/>
</dbReference>
<keyword evidence="1 7" id="KW-0004">4Fe-4S</keyword>
<organism evidence="10 11">
    <name type="scientific">[Clostridium] polysaccharolyticum</name>
    <dbReference type="NCBI Taxonomy" id="29364"/>
    <lineage>
        <taxon>Bacteria</taxon>
        <taxon>Bacillati</taxon>
        <taxon>Bacillota</taxon>
        <taxon>Clostridia</taxon>
        <taxon>Lachnospirales</taxon>
        <taxon>Lachnospiraceae</taxon>
    </lineage>
</organism>
<dbReference type="PIRSF" id="PIRSF004762">
    <property type="entry name" value="CHP00423"/>
    <property type="match status" value="1"/>
</dbReference>
<dbReference type="InterPro" id="IPR024021">
    <property type="entry name" value="FeFe-hyd_HydE_rSAM"/>
</dbReference>
<evidence type="ECO:0000256" key="5">
    <source>
        <dbReference type="ARBA" id="ARBA00023014"/>
    </source>
</evidence>
<dbReference type="CDD" id="cd01335">
    <property type="entry name" value="Radical_SAM"/>
    <property type="match status" value="1"/>
</dbReference>
<dbReference type="SMART" id="SM00876">
    <property type="entry name" value="BATS"/>
    <property type="match status" value="1"/>
</dbReference>
<dbReference type="NCBIfam" id="TIGR03956">
    <property type="entry name" value="rSAM_HydE"/>
    <property type="match status" value="1"/>
</dbReference>
<dbReference type="SFLD" id="SFLDG01280">
    <property type="entry name" value="HydE/PylB-like"/>
    <property type="match status" value="1"/>
</dbReference>
<evidence type="ECO:0000256" key="6">
    <source>
        <dbReference type="ARBA" id="ARBA00034078"/>
    </source>
</evidence>
<dbReference type="Proteomes" id="UP000199800">
    <property type="component" value="Unassembled WGS sequence"/>
</dbReference>
<dbReference type="SFLD" id="SFLDG01060">
    <property type="entry name" value="BATS_domain_containing"/>
    <property type="match status" value="1"/>
</dbReference>
<dbReference type="InterPro" id="IPR007197">
    <property type="entry name" value="rSAM"/>
</dbReference>
<dbReference type="GO" id="GO:0044272">
    <property type="term" value="P:sulfur compound biosynthetic process"/>
    <property type="evidence" value="ECO:0007669"/>
    <property type="project" value="UniProtKB-ARBA"/>
</dbReference>
<feature type="binding site" evidence="8">
    <location>
        <position position="135"/>
    </location>
    <ligand>
        <name>(3R)-3-methyl-D-ornithine</name>
        <dbReference type="ChEBI" id="CHEBI:64642"/>
    </ligand>
</feature>
<evidence type="ECO:0000256" key="1">
    <source>
        <dbReference type="ARBA" id="ARBA00022485"/>
    </source>
</evidence>
<dbReference type="InterPro" id="IPR058240">
    <property type="entry name" value="rSAM_sf"/>
</dbReference>
<dbReference type="GO" id="GO:0051539">
    <property type="term" value="F:4 iron, 4 sulfur cluster binding"/>
    <property type="evidence" value="ECO:0007669"/>
    <property type="project" value="UniProtKB-KW"/>
</dbReference>
<dbReference type="STRING" id="29364.SAMN04487772_10285"/>
<keyword evidence="4 7" id="KW-0408">Iron</keyword>
<feature type="binding site" evidence="7">
    <location>
        <position position="64"/>
    </location>
    <ligand>
        <name>[4Fe-4S] cluster</name>
        <dbReference type="ChEBI" id="CHEBI:49883"/>
        <note>4Fe-4S-S-AdoMet</note>
    </ligand>
</feature>
<keyword evidence="3" id="KW-0479">Metal-binding</keyword>
<feature type="domain" description="Radical SAM core" evidence="9">
    <location>
        <begin position="46"/>
        <end position="262"/>
    </location>
</feature>
<evidence type="ECO:0000256" key="4">
    <source>
        <dbReference type="ARBA" id="ARBA00023004"/>
    </source>
</evidence>
<evidence type="ECO:0000256" key="7">
    <source>
        <dbReference type="PIRSR" id="PIRSR004762-1"/>
    </source>
</evidence>
<accession>A0A1H9YL80</accession>
<evidence type="ECO:0000313" key="10">
    <source>
        <dbReference type="EMBL" id="SES69823.1"/>
    </source>
</evidence>
<dbReference type="SMART" id="SM00729">
    <property type="entry name" value="Elp3"/>
    <property type="match status" value="1"/>
</dbReference>
<feature type="binding site" evidence="8">
    <location>
        <position position="180"/>
    </location>
    <ligand>
        <name>S-adenosyl-L-methionine</name>
        <dbReference type="ChEBI" id="CHEBI:59789"/>
    </ligand>
</feature>
<feature type="binding site" evidence="8">
    <location>
        <position position="160"/>
    </location>
    <ligand>
        <name>S-adenosyl-L-methionine</name>
        <dbReference type="ChEBI" id="CHEBI:59789"/>
    </ligand>
</feature>
<dbReference type="Pfam" id="PF04055">
    <property type="entry name" value="Radical_SAM"/>
    <property type="match status" value="1"/>
</dbReference>
<dbReference type="EMBL" id="FOHN01000002">
    <property type="protein sequence ID" value="SES69823.1"/>
    <property type="molecule type" value="Genomic_DNA"/>
</dbReference>
<dbReference type="PROSITE" id="PS51918">
    <property type="entry name" value="RADICAL_SAM"/>
    <property type="match status" value="1"/>
</dbReference>
<proteinExistence type="predicted"/>
<dbReference type="InterPro" id="IPR010722">
    <property type="entry name" value="BATS_dom"/>
</dbReference>
<evidence type="ECO:0000313" key="11">
    <source>
        <dbReference type="Proteomes" id="UP000199800"/>
    </source>
</evidence>
<dbReference type="GO" id="GO:0046872">
    <property type="term" value="F:metal ion binding"/>
    <property type="evidence" value="ECO:0007669"/>
    <property type="project" value="UniProtKB-KW"/>
</dbReference>
<feature type="binding site" evidence="7">
    <location>
        <position position="60"/>
    </location>
    <ligand>
        <name>[4Fe-4S] cluster</name>
        <dbReference type="ChEBI" id="CHEBI:49883"/>
        <note>4Fe-4S-S-AdoMet</note>
    </ligand>
</feature>
<dbReference type="SFLD" id="SFLDG01082">
    <property type="entry name" value="B12-binding_domain_containing"/>
    <property type="match status" value="1"/>
</dbReference>
<evidence type="ECO:0000256" key="2">
    <source>
        <dbReference type="ARBA" id="ARBA00022691"/>
    </source>
</evidence>
<protein>
    <submittedName>
        <fullName evidence="10">Biotin synthase</fullName>
    </submittedName>
</protein>
<dbReference type="SFLD" id="SFLDF00348">
    <property type="entry name" value="FeFe_hydrogenase_maturase_(Hyd"/>
    <property type="match status" value="1"/>
</dbReference>
<dbReference type="PANTHER" id="PTHR43726">
    <property type="entry name" value="3-METHYLORNITHINE SYNTHASE"/>
    <property type="match status" value="1"/>
</dbReference>
<dbReference type="GO" id="GO:0042364">
    <property type="term" value="P:water-soluble vitamin biosynthetic process"/>
    <property type="evidence" value="ECO:0007669"/>
    <property type="project" value="UniProtKB-ARBA"/>
</dbReference>
<evidence type="ECO:0000259" key="9">
    <source>
        <dbReference type="PROSITE" id="PS51918"/>
    </source>
</evidence>
<dbReference type="InterPro" id="IPR034422">
    <property type="entry name" value="HydE/PylB-like"/>
</dbReference>
<feature type="binding site" evidence="7">
    <location>
        <position position="67"/>
    </location>
    <ligand>
        <name>[4Fe-4S] cluster</name>
        <dbReference type="ChEBI" id="CHEBI:49883"/>
        <note>4Fe-4S-S-AdoMet</note>
    </ligand>
</feature>
<dbReference type="AlphaFoldDB" id="A0A1H9YL80"/>
<name>A0A1H9YL80_9FIRM</name>
<comment type="cofactor">
    <cofactor evidence="6">
        <name>[2Fe-2S] cluster</name>
        <dbReference type="ChEBI" id="CHEBI:190135"/>
    </cofactor>
</comment>
<keyword evidence="2 7" id="KW-0949">S-adenosyl-L-methionine</keyword>
<comment type="cofactor">
    <cofactor evidence="7">
        <name>[4Fe-4S] cluster</name>
        <dbReference type="ChEBI" id="CHEBI:49883"/>
    </cofactor>
    <text evidence="7">Binds 1 [4Fe-4S] cluster. The cluster is coordinated with 3 cysteines and an exchangeable S-adenosyl-L-methionine.</text>
</comment>
<dbReference type="InterPro" id="IPR013785">
    <property type="entry name" value="Aldolase_TIM"/>
</dbReference>
<dbReference type="PANTHER" id="PTHR43726:SF1">
    <property type="entry name" value="BIOTIN SYNTHASE"/>
    <property type="match status" value="1"/>
</dbReference>
<sequence>MLAEKLIAQGYLSKEEYSSLLRCCTEEERLMLKARAVELRKQYYGEKVFTRGLIEFTNYCKNNCYYCGIRRENADCSRYRLTVEDILECCKEGWKLGFRTFVLQGGEDPYFTDDKMAEIIRVIKNTYQGCAITLSIGEKEKESYRMYKEAGADRYLLRHETANESHYQMLHPANMSLAKRMKCLYTLKELGYEIGAGFMVGSPGQTDEHLAEDLIFLKELSPHMVGIGPFIPHHDTAFANEAQGSLEKTLLLLSILRIILPKANLPATTALGTIHPRGRELGIEAGANVVMPNLSPVQVRKKYELYDNKICTGEEAAECAGCLQARIASIGYKIVNERGDSVAK</sequence>
<dbReference type="SFLD" id="SFLDS00029">
    <property type="entry name" value="Radical_SAM"/>
    <property type="match status" value="1"/>
</dbReference>
<dbReference type="GO" id="GO:0016740">
    <property type="term" value="F:transferase activity"/>
    <property type="evidence" value="ECO:0007669"/>
    <property type="project" value="TreeGrafter"/>
</dbReference>
<keyword evidence="11" id="KW-1185">Reference proteome</keyword>
<dbReference type="RefSeq" id="WP_092475494.1">
    <property type="nucleotide sequence ID" value="NZ_FOHN01000002.1"/>
</dbReference>
<gene>
    <name evidence="10" type="ORF">SAMN04487772_10285</name>
</gene>
<evidence type="ECO:0000256" key="3">
    <source>
        <dbReference type="ARBA" id="ARBA00022723"/>
    </source>
</evidence>
<dbReference type="OrthoDB" id="9775764at2"/>